<dbReference type="GO" id="GO:0006298">
    <property type="term" value="P:mismatch repair"/>
    <property type="evidence" value="ECO:0007669"/>
    <property type="project" value="TreeGrafter"/>
</dbReference>
<dbReference type="GO" id="GO:0003684">
    <property type="term" value="F:damaged DNA binding"/>
    <property type="evidence" value="ECO:0007669"/>
    <property type="project" value="InterPro"/>
</dbReference>
<evidence type="ECO:0000256" key="1">
    <source>
        <dbReference type="ARBA" id="ARBA00004123"/>
    </source>
</evidence>
<feature type="compositionally biased region" description="Polar residues" evidence="6">
    <location>
        <begin position="230"/>
        <end position="239"/>
    </location>
</feature>
<comment type="caution">
    <text evidence="9">The sequence shown here is derived from an EMBL/GenBank/DDBJ whole genome shotgun (WGS) entry which is preliminary data.</text>
</comment>
<dbReference type="InterPro" id="IPR018326">
    <property type="entry name" value="Rad4_beta-hairpin_dom1"/>
</dbReference>
<name>A0A8T0D902_9TREM</name>
<dbReference type="InterPro" id="IPR018327">
    <property type="entry name" value="BHD_2"/>
</dbReference>
<dbReference type="Proteomes" id="UP000699462">
    <property type="component" value="Unassembled WGS sequence"/>
</dbReference>
<keyword evidence="10" id="KW-1185">Reference proteome</keyword>
<feature type="compositionally biased region" description="Basic residues" evidence="6">
    <location>
        <begin position="898"/>
        <end position="916"/>
    </location>
</feature>
<evidence type="ECO:0000256" key="5">
    <source>
        <dbReference type="ARBA" id="ARBA00023242"/>
    </source>
</evidence>
<feature type="region of interest" description="Disordered" evidence="6">
    <location>
        <begin position="1"/>
        <end position="53"/>
    </location>
</feature>
<dbReference type="PANTHER" id="PTHR12135:SF0">
    <property type="entry name" value="DNA REPAIR PROTEIN COMPLEMENTING XP-C CELLS"/>
    <property type="match status" value="1"/>
</dbReference>
<dbReference type="SMART" id="SM01030">
    <property type="entry name" value="BHD_1"/>
    <property type="match status" value="1"/>
</dbReference>
<feature type="region of interest" description="Disordered" evidence="6">
    <location>
        <begin position="887"/>
        <end position="955"/>
    </location>
</feature>
<keyword evidence="4" id="KW-0234">DNA repair</keyword>
<feature type="compositionally biased region" description="Polar residues" evidence="6">
    <location>
        <begin position="13"/>
        <end position="35"/>
    </location>
</feature>
<keyword evidence="5" id="KW-0539">Nucleus</keyword>
<feature type="domain" description="Rad4 beta-hairpin" evidence="8">
    <location>
        <begin position="690"/>
        <end position="748"/>
    </location>
</feature>
<dbReference type="GO" id="GO:0006289">
    <property type="term" value="P:nucleotide-excision repair"/>
    <property type="evidence" value="ECO:0007669"/>
    <property type="project" value="InterPro"/>
</dbReference>
<dbReference type="GO" id="GO:0003697">
    <property type="term" value="F:single-stranded DNA binding"/>
    <property type="evidence" value="ECO:0007669"/>
    <property type="project" value="TreeGrafter"/>
</dbReference>
<accession>A0A8T0D902</accession>
<dbReference type="OrthoDB" id="300780at2759"/>
<reference evidence="9 10" key="1">
    <citation type="submission" date="2019-07" db="EMBL/GenBank/DDBJ databases">
        <title>Annotation for the trematode Paragonimus westermani.</title>
        <authorList>
            <person name="Choi Y.-J."/>
        </authorList>
    </citation>
    <scope>NUCLEOTIDE SEQUENCE [LARGE SCALE GENOMIC DNA]</scope>
    <source>
        <strain evidence="9">180907_Pwestermani</strain>
    </source>
</reference>
<dbReference type="EMBL" id="JTDF01009126">
    <property type="protein sequence ID" value="KAF8564280.1"/>
    <property type="molecule type" value="Genomic_DNA"/>
</dbReference>
<proteinExistence type="inferred from homology"/>
<evidence type="ECO:0000256" key="2">
    <source>
        <dbReference type="ARBA" id="ARBA00009525"/>
    </source>
</evidence>
<protein>
    <recommendedName>
        <fullName evidence="11">Rad4 beta-hairpin domain-containing protein</fullName>
    </recommendedName>
</protein>
<feature type="region of interest" description="Disordered" evidence="6">
    <location>
        <begin position="810"/>
        <end position="840"/>
    </location>
</feature>
<dbReference type="PANTHER" id="PTHR12135">
    <property type="entry name" value="DNA REPAIR PROTEIN XP-C / RAD4"/>
    <property type="match status" value="1"/>
</dbReference>
<dbReference type="GO" id="GO:0000111">
    <property type="term" value="C:nucleotide-excision repair factor 2 complex"/>
    <property type="evidence" value="ECO:0007669"/>
    <property type="project" value="TreeGrafter"/>
</dbReference>
<feature type="region of interest" description="Disordered" evidence="6">
    <location>
        <begin position="123"/>
        <end position="142"/>
    </location>
</feature>
<evidence type="ECO:0000313" key="9">
    <source>
        <dbReference type="EMBL" id="KAF8564280.1"/>
    </source>
</evidence>
<feature type="compositionally biased region" description="Low complexity" evidence="6">
    <location>
        <begin position="919"/>
        <end position="933"/>
    </location>
</feature>
<sequence length="955" mass="107333">MTRRQQLRRRSPEPSSVNTSISPYFLSEESNVGNVKTEKVSGTRSNRFRSRKHVTEDVPLKNSETAEPTGRILRKRPLLTPSEVTISSEQISCASIEPDFFSDEFALLDKILPTREQSRVISSVSTEPECSQSKKNSDVHCGIQKSRSICNRGSVTPANAAVRMRTRRRETFARNYSDPVDTKNSPGDYICSSEKTNSSDDFDSVDSSYSERKNLRKPKPSVCKPRRQTSKVSQTQGDTKPSKSALEVDSDDCDDWEEVGEKTTKEVDIFRTLLEVRQECATADTNPNECDSFSVSVPLGACGKKGTLKDPRLLEEQAKLRRLKELHLSMHLVHTMCFLAYSRSLNNLCDSPLYRSLGLSLLDKVLCAFDEDNRLTSTNDWNVDSLRACITSILSRAGGIDLSTDDCIGKTLLHRISGRIASKTDCLVLFIAALRALFFDVRLVVSFTPVSLKPILSNPHRTELPGKTKRKNRKIISSSSADEVCRSFNSSTKTSSTYPYSQSKIYTSGEVYLHGLKRWVPFDMSPPAGLVDEIPPNSALLYAVGITTVRASAFSGNRPYVGRNPVDLSARYNPDWCVGSRPHRLSAEQWTRLLVYQRNIFDRDSLARLSLYPRTDSLDTVKRDEEDETLIRSNLLAKPMPTHMQDFKNHPLYALKRHLLKFEVLYPPHAVPLGFFRNEPIYSRDCVHLCHTRESWLKEAKVVRPNETPAKVVKARMSLKRKLIRGSDPTPPTVDIYGPWQVEDYQPPVAKDALVDAWRALRMNAAKAAAEERSNRAVDNWRKLVRGLFLWHRIKAQFALAALHDDYNSVRPSRKNVAPGKARQRRKVQNIEASDTTKHTSFSEATNVNLTTSASTPGVSSEGWQRLGSADLTGPMFKFHAVATRNLAKNSSTDSRNKRPARRVQRGGTKRSKRKPKYESSTSEDSTEEASISVQSDSENSAEPNENDSESDVVN</sequence>
<dbReference type="Gene3D" id="3.90.260.10">
    <property type="entry name" value="Transglutaminase-like"/>
    <property type="match status" value="1"/>
</dbReference>
<dbReference type="AlphaFoldDB" id="A0A8T0D902"/>
<gene>
    <name evidence="9" type="ORF">P879_11424</name>
</gene>
<feature type="region of interest" description="Disordered" evidence="6">
    <location>
        <begin position="160"/>
        <end position="251"/>
    </location>
</feature>
<dbReference type="GO" id="GO:0005737">
    <property type="term" value="C:cytoplasm"/>
    <property type="evidence" value="ECO:0007669"/>
    <property type="project" value="TreeGrafter"/>
</dbReference>
<dbReference type="InterPro" id="IPR004583">
    <property type="entry name" value="DNA_repair_Rad4"/>
</dbReference>
<organism evidence="9 10">
    <name type="scientific">Paragonimus westermani</name>
    <dbReference type="NCBI Taxonomy" id="34504"/>
    <lineage>
        <taxon>Eukaryota</taxon>
        <taxon>Metazoa</taxon>
        <taxon>Spiralia</taxon>
        <taxon>Lophotrochozoa</taxon>
        <taxon>Platyhelminthes</taxon>
        <taxon>Trematoda</taxon>
        <taxon>Digenea</taxon>
        <taxon>Plagiorchiida</taxon>
        <taxon>Troglotremata</taxon>
        <taxon>Troglotrematidae</taxon>
        <taxon>Paragonimus</taxon>
    </lineage>
</organism>
<evidence type="ECO:0000259" key="8">
    <source>
        <dbReference type="SMART" id="SM01031"/>
    </source>
</evidence>
<dbReference type="InterPro" id="IPR036985">
    <property type="entry name" value="Transglutaminase-like_sf"/>
</dbReference>
<evidence type="ECO:0000256" key="6">
    <source>
        <dbReference type="SAM" id="MobiDB-lite"/>
    </source>
</evidence>
<dbReference type="Gene3D" id="2.20.20.110">
    <property type="entry name" value="Rad4, beta-hairpin domain BHD1"/>
    <property type="match status" value="1"/>
</dbReference>
<evidence type="ECO:0000313" key="10">
    <source>
        <dbReference type="Proteomes" id="UP000699462"/>
    </source>
</evidence>
<dbReference type="GO" id="GO:0071942">
    <property type="term" value="C:XPC complex"/>
    <property type="evidence" value="ECO:0007669"/>
    <property type="project" value="TreeGrafter"/>
</dbReference>
<dbReference type="InterPro" id="IPR038765">
    <property type="entry name" value="Papain-like_cys_pep_sf"/>
</dbReference>
<feature type="compositionally biased region" description="Polar residues" evidence="6">
    <location>
        <begin position="934"/>
        <end position="944"/>
    </location>
</feature>
<feature type="compositionally biased region" description="Polar residues" evidence="6">
    <location>
        <begin position="123"/>
        <end position="134"/>
    </location>
</feature>
<keyword evidence="3" id="KW-0227">DNA damage</keyword>
<feature type="compositionally biased region" description="Basic residues" evidence="6">
    <location>
        <begin position="214"/>
        <end position="229"/>
    </location>
</feature>
<comment type="subcellular location">
    <subcellularLocation>
        <location evidence="1">Nucleus</location>
    </subcellularLocation>
</comment>
<dbReference type="Pfam" id="PF10404">
    <property type="entry name" value="BHD_2"/>
    <property type="match status" value="1"/>
</dbReference>
<evidence type="ECO:0008006" key="11">
    <source>
        <dbReference type="Google" id="ProtNLM"/>
    </source>
</evidence>
<feature type="domain" description="Rad4 beta-hairpin" evidence="7">
    <location>
        <begin position="636"/>
        <end position="688"/>
    </location>
</feature>
<dbReference type="Pfam" id="PF10403">
    <property type="entry name" value="BHD_1"/>
    <property type="match status" value="1"/>
</dbReference>
<dbReference type="SUPFAM" id="SSF54001">
    <property type="entry name" value="Cysteine proteinases"/>
    <property type="match status" value="1"/>
</dbReference>
<feature type="compositionally biased region" description="Acidic residues" evidence="6">
    <location>
        <begin position="945"/>
        <end position="955"/>
    </location>
</feature>
<evidence type="ECO:0000256" key="4">
    <source>
        <dbReference type="ARBA" id="ARBA00023204"/>
    </source>
</evidence>
<evidence type="ECO:0000259" key="7">
    <source>
        <dbReference type="SMART" id="SM01030"/>
    </source>
</evidence>
<evidence type="ECO:0000256" key="3">
    <source>
        <dbReference type="ARBA" id="ARBA00022763"/>
    </source>
</evidence>
<comment type="similarity">
    <text evidence="2">Belongs to the XPC family.</text>
</comment>
<dbReference type="SMART" id="SM01031">
    <property type="entry name" value="BHD_2"/>
    <property type="match status" value="1"/>
</dbReference>
<feature type="compositionally biased region" description="Polar residues" evidence="6">
    <location>
        <begin position="831"/>
        <end position="840"/>
    </location>
</feature>